<reference evidence="2" key="5">
    <citation type="submission" date="2025-09" db="UniProtKB">
        <authorList>
            <consortium name="Ensembl"/>
        </authorList>
    </citation>
    <scope>IDENTIFICATION</scope>
</reference>
<feature type="compositionally biased region" description="Basic and acidic residues" evidence="1">
    <location>
        <begin position="336"/>
        <end position="353"/>
    </location>
</feature>
<keyword evidence="3" id="KW-1185">Reference proteome</keyword>
<organism evidence="2 3">
    <name type="scientific">Callorhinchus milii</name>
    <name type="common">Ghost shark</name>
    <dbReference type="NCBI Taxonomy" id="7868"/>
    <lineage>
        <taxon>Eukaryota</taxon>
        <taxon>Metazoa</taxon>
        <taxon>Chordata</taxon>
        <taxon>Craniata</taxon>
        <taxon>Vertebrata</taxon>
        <taxon>Chondrichthyes</taxon>
        <taxon>Holocephali</taxon>
        <taxon>Chimaeriformes</taxon>
        <taxon>Callorhinchidae</taxon>
        <taxon>Callorhinchus</taxon>
    </lineage>
</organism>
<feature type="region of interest" description="Disordered" evidence="1">
    <location>
        <begin position="212"/>
        <end position="234"/>
    </location>
</feature>
<proteinExistence type="predicted"/>
<dbReference type="Proteomes" id="UP000314986">
    <property type="component" value="Unassembled WGS sequence"/>
</dbReference>
<feature type="compositionally biased region" description="Low complexity" evidence="1">
    <location>
        <begin position="409"/>
        <end position="418"/>
    </location>
</feature>
<evidence type="ECO:0000313" key="3">
    <source>
        <dbReference type="Proteomes" id="UP000314986"/>
    </source>
</evidence>
<dbReference type="InterPro" id="IPR031479">
    <property type="entry name" value="SLX4IP"/>
</dbReference>
<feature type="compositionally biased region" description="Basic and acidic residues" evidence="1">
    <location>
        <begin position="423"/>
        <end position="436"/>
    </location>
</feature>
<name>A0A4W3H8E7_CALMI</name>
<dbReference type="STRING" id="7868.ENSCMIP00000011442"/>
<dbReference type="InParanoid" id="A0A4W3H8E7"/>
<evidence type="ECO:0000313" key="2">
    <source>
        <dbReference type="Ensembl" id="ENSCMIP00000011442.1"/>
    </source>
</evidence>
<dbReference type="Pfam" id="PF15744">
    <property type="entry name" value="UPF0492"/>
    <property type="match status" value="1"/>
</dbReference>
<dbReference type="GeneTree" id="ENSGT00390000016400"/>
<reference evidence="2" key="4">
    <citation type="submission" date="2025-08" db="UniProtKB">
        <authorList>
            <consortium name="Ensembl"/>
        </authorList>
    </citation>
    <scope>IDENTIFICATION</scope>
</reference>
<evidence type="ECO:0008006" key="4">
    <source>
        <dbReference type="Google" id="ProtNLM"/>
    </source>
</evidence>
<dbReference type="PANTHER" id="PTHR28557:SF1">
    <property type="entry name" value="PROTEIN SLX4IP"/>
    <property type="match status" value="1"/>
</dbReference>
<dbReference type="Ensembl" id="ENSCMIT00000011723.1">
    <property type="protein sequence ID" value="ENSCMIP00000011442.1"/>
    <property type="gene ID" value="ENSCMIG00000005942.1"/>
</dbReference>
<feature type="region of interest" description="Disordered" evidence="1">
    <location>
        <begin position="321"/>
        <end position="455"/>
    </location>
</feature>
<reference evidence="3" key="3">
    <citation type="journal article" date="2014" name="Nature">
        <title>Elephant shark genome provides unique insights into gnathostome evolution.</title>
        <authorList>
            <consortium name="International Elephant Shark Genome Sequencing Consortium"/>
            <person name="Venkatesh B."/>
            <person name="Lee A.P."/>
            <person name="Ravi V."/>
            <person name="Maurya A.K."/>
            <person name="Lian M.M."/>
            <person name="Swann J.B."/>
            <person name="Ohta Y."/>
            <person name="Flajnik M.F."/>
            <person name="Sutoh Y."/>
            <person name="Kasahara M."/>
            <person name="Hoon S."/>
            <person name="Gangu V."/>
            <person name="Roy S.W."/>
            <person name="Irimia M."/>
            <person name="Korzh V."/>
            <person name="Kondrychyn I."/>
            <person name="Lim Z.W."/>
            <person name="Tay B.H."/>
            <person name="Tohari S."/>
            <person name="Kong K.W."/>
            <person name="Ho S."/>
            <person name="Lorente-Galdos B."/>
            <person name="Quilez J."/>
            <person name="Marques-Bonet T."/>
            <person name="Raney B.J."/>
            <person name="Ingham P.W."/>
            <person name="Tay A."/>
            <person name="Hillier L.W."/>
            <person name="Minx P."/>
            <person name="Boehm T."/>
            <person name="Wilson R.K."/>
            <person name="Brenner S."/>
            <person name="Warren W.C."/>
        </authorList>
    </citation>
    <scope>NUCLEOTIDE SEQUENCE [LARGE SCALE GENOMIC DNA]</scope>
</reference>
<dbReference type="PANTHER" id="PTHR28557">
    <property type="entry name" value="PROTEIN SLX4IP"/>
    <property type="match status" value="1"/>
</dbReference>
<sequence length="455" mass="49868">MISNKFTLKCGNFAVLVDLQILPRGASQDTSWFTEHHKEDVCVLLKEAVNLKIKRYLETRKQHGNPQPKLSKELTPSNPLCIKGQRFRLAAYFLKRHTILRCITQQQYRDLRVFPDRFVVCVTSHEAELTKGRGQEPVTEKLGASEYFTGDSGTRESHNVSVSAQKKKDVLKHMVTKISSDTKIGKSSNWEVSDDLTKAAVTGAGGECEQDIAQPATRSSPVLRRMNAGRTADGRNTVRSQLLLPVVKLERDIGTRKAAERLSRQLSSVSNSSVGVSQSAPRIPKLNEFKMKTISGPCSQNGAGNAEAVASAEIPGLGSQVRAEMNSPGSVCGETPGREMLSKPRSDWQRDVVRAGAGSGELSDMEGAERKPPAMQNLCDDFSPGNKRRKAASDVQTGPARRSERRSLCSRSVRSVPGRGRKTALEGKEPGEENAPRKSRLRRPRKAAGNENAVV</sequence>
<dbReference type="AlphaFoldDB" id="A0A4W3H8E7"/>
<protein>
    <recommendedName>
        <fullName evidence="4">Protein SLX4IP</fullName>
    </recommendedName>
</protein>
<reference evidence="3" key="2">
    <citation type="journal article" date="2007" name="PLoS Biol.">
        <title>Survey sequencing and comparative analysis of the elephant shark (Callorhinchus milii) genome.</title>
        <authorList>
            <person name="Venkatesh B."/>
            <person name="Kirkness E.F."/>
            <person name="Loh Y.H."/>
            <person name="Halpern A.L."/>
            <person name="Lee A.P."/>
            <person name="Johnson J."/>
            <person name="Dandona N."/>
            <person name="Viswanathan L.D."/>
            <person name="Tay A."/>
            <person name="Venter J.C."/>
            <person name="Strausberg R.L."/>
            <person name="Brenner S."/>
        </authorList>
    </citation>
    <scope>NUCLEOTIDE SEQUENCE [LARGE SCALE GENOMIC DNA]</scope>
</reference>
<feature type="compositionally biased region" description="Basic residues" evidence="1">
    <location>
        <begin position="437"/>
        <end position="446"/>
    </location>
</feature>
<evidence type="ECO:0000256" key="1">
    <source>
        <dbReference type="SAM" id="MobiDB-lite"/>
    </source>
</evidence>
<reference evidence="3" key="1">
    <citation type="journal article" date="2006" name="Science">
        <title>Ancient noncoding elements conserved in the human genome.</title>
        <authorList>
            <person name="Venkatesh B."/>
            <person name="Kirkness E.F."/>
            <person name="Loh Y.H."/>
            <person name="Halpern A.L."/>
            <person name="Lee A.P."/>
            <person name="Johnson J."/>
            <person name="Dandona N."/>
            <person name="Viswanathan L.D."/>
            <person name="Tay A."/>
            <person name="Venter J.C."/>
            <person name="Strausberg R.L."/>
            <person name="Brenner S."/>
        </authorList>
    </citation>
    <scope>NUCLEOTIDE SEQUENCE [LARGE SCALE GENOMIC DNA]</scope>
</reference>
<accession>A0A4W3H8E7</accession>